<keyword evidence="2" id="KW-0449">Lipoprotein</keyword>
<keyword evidence="3" id="KW-1185">Reference proteome</keyword>
<evidence type="ECO:0000256" key="1">
    <source>
        <dbReference type="SAM" id="SignalP"/>
    </source>
</evidence>
<dbReference type="PROSITE" id="PS51257">
    <property type="entry name" value="PROKAR_LIPOPROTEIN"/>
    <property type="match status" value="1"/>
</dbReference>
<dbReference type="Pfam" id="PF04390">
    <property type="entry name" value="LptE"/>
    <property type="match status" value="1"/>
</dbReference>
<evidence type="ECO:0000313" key="2">
    <source>
        <dbReference type="EMBL" id="MEW9919931.1"/>
    </source>
</evidence>
<protein>
    <submittedName>
        <fullName evidence="2">LPS assembly lipoprotein LptE</fullName>
    </submittedName>
</protein>
<dbReference type="InterPro" id="IPR007485">
    <property type="entry name" value="LPS_assembly_LptE"/>
</dbReference>
<comment type="caution">
    <text evidence="2">The sequence shown here is derived from an EMBL/GenBank/DDBJ whole genome shotgun (WGS) entry which is preliminary data.</text>
</comment>
<dbReference type="Proteomes" id="UP001556098">
    <property type="component" value="Unassembled WGS sequence"/>
</dbReference>
<feature type="signal peptide" evidence="1">
    <location>
        <begin position="1"/>
        <end position="17"/>
    </location>
</feature>
<keyword evidence="1" id="KW-0732">Signal</keyword>
<reference evidence="2 3" key="1">
    <citation type="submission" date="2024-07" db="EMBL/GenBank/DDBJ databases">
        <title>Marimonas sp.nov., isolated from tidal-flat sediment.</title>
        <authorList>
            <person name="Jayan J.N."/>
            <person name="Lee S.S."/>
        </authorList>
    </citation>
    <scope>NUCLEOTIDE SEQUENCE [LARGE SCALE GENOMIC DNA]</scope>
    <source>
        <strain evidence="2 3">MJW-29</strain>
    </source>
</reference>
<accession>A0ABV3RM08</accession>
<gene>
    <name evidence="2" type="primary">lptE</name>
    <name evidence="2" type="ORF">AB2B41_09965</name>
</gene>
<proteinExistence type="predicted"/>
<feature type="chain" id="PRO_5047183445" evidence="1">
    <location>
        <begin position="18"/>
        <end position="160"/>
    </location>
</feature>
<sequence length="160" mass="17382">MSLPNRRLVLLAPLALAACGFSPVYGPGGNGQILQNRVLVDPPGSQDSYLLVRELEERLGRSSDPDFALSMILEISEARLAIDREGDTGRFNRIGKVQYSLRDLDTGRVVTSGVVENFVGYSATGTTVETLAGELDAQQRLMVVIADQIVTRLYAATLDR</sequence>
<dbReference type="Gene3D" id="3.30.160.150">
    <property type="entry name" value="Lipoprotein like domain"/>
    <property type="match status" value="1"/>
</dbReference>
<organism evidence="2 3">
    <name type="scientific">Sulfitobacter sediminis</name>
    <dbReference type="NCBI Taxonomy" id="3234186"/>
    <lineage>
        <taxon>Bacteria</taxon>
        <taxon>Pseudomonadati</taxon>
        <taxon>Pseudomonadota</taxon>
        <taxon>Alphaproteobacteria</taxon>
        <taxon>Rhodobacterales</taxon>
        <taxon>Roseobacteraceae</taxon>
        <taxon>Sulfitobacter</taxon>
    </lineage>
</organism>
<dbReference type="EMBL" id="JBFNXX010000006">
    <property type="protein sequence ID" value="MEW9919931.1"/>
    <property type="molecule type" value="Genomic_DNA"/>
</dbReference>
<dbReference type="RefSeq" id="WP_367877632.1">
    <property type="nucleotide sequence ID" value="NZ_JBFNXX010000006.1"/>
</dbReference>
<evidence type="ECO:0000313" key="3">
    <source>
        <dbReference type="Proteomes" id="UP001556098"/>
    </source>
</evidence>
<name>A0ABV3RM08_9RHOB</name>